<dbReference type="OrthoDB" id="6121517at2"/>
<dbReference type="InterPro" id="IPR045584">
    <property type="entry name" value="Pilin-like"/>
</dbReference>
<comment type="subunit">
    <text evidence="9">Type II secretion is composed of four main components: the outer membrane complex, the inner membrane complex, the cytoplasmic secretion ATPase and the periplasm-spanning pseudopilus.</text>
</comment>
<keyword evidence="4 9" id="KW-0488">Methylation</keyword>
<keyword evidence="8" id="KW-0472">Membrane</keyword>
<feature type="domain" description="Type II secretion system protein GspI C-terminal" evidence="10">
    <location>
        <begin position="42"/>
        <end position="125"/>
    </location>
</feature>
<sequence>MSPRRATGFTLVEVLVAVAVLALALGAVITGMARFTSNAGYLRQKTIAVWVAHNRLTEIELQKSWPDIGKSNGETEMAGATWRWQVEVKTTQDDKLRRVDLEVLAPKAGNSTQNDAVIASVSSFVAER</sequence>
<dbReference type="PROSITE" id="PS00409">
    <property type="entry name" value="PROKAR_NTER_METHYL"/>
    <property type="match status" value="1"/>
</dbReference>
<keyword evidence="12" id="KW-1185">Reference proteome</keyword>
<dbReference type="Pfam" id="PF07963">
    <property type="entry name" value="N_methyl"/>
    <property type="match status" value="1"/>
</dbReference>
<name>A0A1M5PT40_9GAMM</name>
<protein>
    <recommendedName>
        <fullName evidence="9">Type II secretion system protein I</fullName>
        <shortName evidence="9">T2SS minor pseudopilin I</shortName>
    </recommendedName>
</protein>
<evidence type="ECO:0000256" key="5">
    <source>
        <dbReference type="ARBA" id="ARBA00022519"/>
    </source>
</evidence>
<proteinExistence type="inferred from homology"/>
<dbReference type="Gene3D" id="3.30.1300.30">
    <property type="entry name" value="GSPII I/J protein-like"/>
    <property type="match status" value="1"/>
</dbReference>
<dbReference type="InterPro" id="IPR012902">
    <property type="entry name" value="N_methyl_site"/>
</dbReference>
<comment type="subcellular location">
    <subcellularLocation>
        <location evidence="1 9">Cell inner membrane</location>
        <topology evidence="1 9">Single-pass membrane protein</topology>
    </subcellularLocation>
</comment>
<accession>A0A1M5PT40</accession>
<dbReference type="PANTHER" id="PTHR38779:SF2">
    <property type="entry name" value="TYPE II SECRETION SYSTEM PROTEIN I-RELATED"/>
    <property type="match status" value="1"/>
</dbReference>
<comment type="function">
    <text evidence="9">Component of the type II secretion system required for the energy-dependent secretion of extracellular factors such as proteases and toxins from the periplasm.</text>
</comment>
<keyword evidence="6" id="KW-0812">Transmembrane</keyword>
<dbReference type="PANTHER" id="PTHR38779">
    <property type="entry name" value="TYPE II SECRETION SYSTEM PROTEIN I-RELATED"/>
    <property type="match status" value="1"/>
</dbReference>
<dbReference type="SUPFAM" id="SSF54523">
    <property type="entry name" value="Pili subunits"/>
    <property type="match status" value="1"/>
</dbReference>
<dbReference type="InterPro" id="IPR010052">
    <property type="entry name" value="T2SS_protein-GspI"/>
</dbReference>
<dbReference type="Proteomes" id="UP000199758">
    <property type="component" value="Unassembled WGS sequence"/>
</dbReference>
<evidence type="ECO:0000259" key="10">
    <source>
        <dbReference type="Pfam" id="PF02501"/>
    </source>
</evidence>
<evidence type="ECO:0000256" key="7">
    <source>
        <dbReference type="ARBA" id="ARBA00022989"/>
    </source>
</evidence>
<dbReference type="STRING" id="490188.SAMN04488068_2306"/>
<comment type="similarity">
    <text evidence="2 9">Belongs to the GSP I family.</text>
</comment>
<dbReference type="InterPro" id="IPR003413">
    <property type="entry name" value="T2SS_GspI_C"/>
</dbReference>
<dbReference type="GO" id="GO:0015627">
    <property type="term" value="C:type II protein secretion system complex"/>
    <property type="evidence" value="ECO:0007669"/>
    <property type="project" value="UniProtKB-UniRule"/>
</dbReference>
<evidence type="ECO:0000256" key="6">
    <source>
        <dbReference type="ARBA" id="ARBA00022692"/>
    </source>
</evidence>
<gene>
    <name evidence="11" type="ORF">SAMN04488068_2306</name>
</gene>
<evidence type="ECO:0000256" key="2">
    <source>
        <dbReference type="ARBA" id="ARBA00008358"/>
    </source>
</evidence>
<dbReference type="AlphaFoldDB" id="A0A1M5PT40"/>
<organism evidence="11 12">
    <name type="scientific">Hydrocarboniphaga daqingensis</name>
    <dbReference type="NCBI Taxonomy" id="490188"/>
    <lineage>
        <taxon>Bacteria</taxon>
        <taxon>Pseudomonadati</taxon>
        <taxon>Pseudomonadota</taxon>
        <taxon>Gammaproteobacteria</taxon>
        <taxon>Nevskiales</taxon>
        <taxon>Nevskiaceae</taxon>
        <taxon>Hydrocarboniphaga</taxon>
    </lineage>
</organism>
<evidence type="ECO:0000256" key="1">
    <source>
        <dbReference type="ARBA" id="ARBA00004377"/>
    </source>
</evidence>
<evidence type="ECO:0000256" key="9">
    <source>
        <dbReference type="RuleBase" id="RU368030"/>
    </source>
</evidence>
<evidence type="ECO:0000313" key="11">
    <source>
        <dbReference type="EMBL" id="SHH05117.1"/>
    </source>
</evidence>
<dbReference type="EMBL" id="FQWZ01000005">
    <property type="protein sequence ID" value="SHH05117.1"/>
    <property type="molecule type" value="Genomic_DNA"/>
</dbReference>
<dbReference type="NCBIfam" id="TIGR01707">
    <property type="entry name" value="gspI"/>
    <property type="match status" value="1"/>
</dbReference>
<dbReference type="GO" id="GO:0015628">
    <property type="term" value="P:protein secretion by the type II secretion system"/>
    <property type="evidence" value="ECO:0007669"/>
    <property type="project" value="UniProtKB-UniRule"/>
</dbReference>
<dbReference type="Pfam" id="PF02501">
    <property type="entry name" value="T2SSI"/>
    <property type="match status" value="1"/>
</dbReference>
<evidence type="ECO:0000256" key="8">
    <source>
        <dbReference type="ARBA" id="ARBA00023136"/>
    </source>
</evidence>
<evidence type="ECO:0000313" key="12">
    <source>
        <dbReference type="Proteomes" id="UP000199758"/>
    </source>
</evidence>
<keyword evidence="5 9" id="KW-0997">Cell inner membrane</keyword>
<reference evidence="11 12" key="1">
    <citation type="submission" date="2016-11" db="EMBL/GenBank/DDBJ databases">
        <authorList>
            <person name="Jaros S."/>
            <person name="Januszkiewicz K."/>
            <person name="Wedrychowicz H."/>
        </authorList>
    </citation>
    <scope>NUCLEOTIDE SEQUENCE [LARGE SCALE GENOMIC DNA]</scope>
    <source>
        <strain evidence="11 12">CGMCC 1.7049</strain>
    </source>
</reference>
<dbReference type="RefSeq" id="WP_072897705.1">
    <property type="nucleotide sequence ID" value="NZ_FQWZ01000005.1"/>
</dbReference>
<comment type="PTM">
    <text evidence="9">Cleaved by prepilin peptidase.</text>
</comment>
<dbReference type="GO" id="GO:0005886">
    <property type="term" value="C:plasma membrane"/>
    <property type="evidence" value="ECO:0007669"/>
    <property type="project" value="UniProtKB-SubCell"/>
</dbReference>
<keyword evidence="3" id="KW-1003">Cell membrane</keyword>
<dbReference type="NCBIfam" id="TIGR02532">
    <property type="entry name" value="IV_pilin_GFxxxE"/>
    <property type="match status" value="1"/>
</dbReference>
<evidence type="ECO:0000256" key="3">
    <source>
        <dbReference type="ARBA" id="ARBA00022475"/>
    </source>
</evidence>
<evidence type="ECO:0000256" key="4">
    <source>
        <dbReference type="ARBA" id="ARBA00022481"/>
    </source>
</evidence>
<keyword evidence="7" id="KW-1133">Transmembrane helix</keyword>